<gene>
    <name evidence="1" type="ORF">HPB47_001566</name>
</gene>
<evidence type="ECO:0000313" key="1">
    <source>
        <dbReference type="EMBL" id="KAG0422627.1"/>
    </source>
</evidence>
<comment type="caution">
    <text evidence="1">The sequence shown here is derived from an EMBL/GenBank/DDBJ whole genome shotgun (WGS) entry which is preliminary data.</text>
</comment>
<dbReference type="Proteomes" id="UP000805193">
    <property type="component" value="Unassembled WGS sequence"/>
</dbReference>
<keyword evidence="2" id="KW-1185">Reference proteome</keyword>
<sequence>MDVAGPSRMPPKEKKSNWSEDDKFQLVYEIEKRKRIIKNKFNNTITKAAKRKAWQEIASVMNSRHPSTLRTVPQIKKQWQNLKSRSRAELTLSKKADSTTGAGRNDYRLTPLAEAVLAVIGSTSPNLLGIEGGMDTDEVSTAPVSLQPTTNEVVGEDRVLSYEVDVDPGVAFLVVPDTDDTQDYEPPDWPLDEDEAPVEPGAAAELLRQEGPPPVAGGLPEAAAAAEGRPAPLGRVRRGPPRPRPVWRPSTPPAGSAAGTRAADKQYYRDILAQQEENIKLERQCLLAKLKASEEQARASEEQARAARAAYEAAEMMKKAANFYIEQGKKMFTLLGQALQQGP</sequence>
<evidence type="ECO:0000313" key="2">
    <source>
        <dbReference type="Proteomes" id="UP000805193"/>
    </source>
</evidence>
<proteinExistence type="predicted"/>
<protein>
    <submittedName>
        <fullName evidence="1">Uncharacterized protein</fullName>
    </submittedName>
</protein>
<accession>A0AC60PPF5</accession>
<reference evidence="1 2" key="1">
    <citation type="journal article" date="2020" name="Cell">
        <title>Large-Scale Comparative Analyses of Tick Genomes Elucidate Their Genetic Diversity and Vector Capacities.</title>
        <authorList>
            <consortium name="Tick Genome and Microbiome Consortium (TIGMIC)"/>
            <person name="Jia N."/>
            <person name="Wang J."/>
            <person name="Shi W."/>
            <person name="Du L."/>
            <person name="Sun Y."/>
            <person name="Zhan W."/>
            <person name="Jiang J.F."/>
            <person name="Wang Q."/>
            <person name="Zhang B."/>
            <person name="Ji P."/>
            <person name="Bell-Sakyi L."/>
            <person name="Cui X.M."/>
            <person name="Yuan T.T."/>
            <person name="Jiang B.G."/>
            <person name="Yang W.F."/>
            <person name="Lam T.T."/>
            <person name="Chang Q.C."/>
            <person name="Ding S.J."/>
            <person name="Wang X.J."/>
            <person name="Zhu J.G."/>
            <person name="Ruan X.D."/>
            <person name="Zhao L."/>
            <person name="Wei J.T."/>
            <person name="Ye R.Z."/>
            <person name="Que T.C."/>
            <person name="Du C.H."/>
            <person name="Zhou Y.H."/>
            <person name="Cheng J.X."/>
            <person name="Dai P.F."/>
            <person name="Guo W.B."/>
            <person name="Han X.H."/>
            <person name="Huang E.J."/>
            <person name="Li L.F."/>
            <person name="Wei W."/>
            <person name="Gao Y.C."/>
            <person name="Liu J.Z."/>
            <person name="Shao H.Z."/>
            <person name="Wang X."/>
            <person name="Wang C.C."/>
            <person name="Yang T.C."/>
            <person name="Huo Q.B."/>
            <person name="Li W."/>
            <person name="Chen H.Y."/>
            <person name="Chen S.E."/>
            <person name="Zhou L.G."/>
            <person name="Ni X.B."/>
            <person name="Tian J.H."/>
            <person name="Sheng Y."/>
            <person name="Liu T."/>
            <person name="Pan Y.S."/>
            <person name="Xia L.Y."/>
            <person name="Li J."/>
            <person name="Zhao F."/>
            <person name="Cao W.C."/>
        </authorList>
    </citation>
    <scope>NUCLEOTIDE SEQUENCE [LARGE SCALE GENOMIC DNA]</scope>
    <source>
        <strain evidence="1">Iper-2018</strain>
    </source>
</reference>
<dbReference type="EMBL" id="JABSTQ010010201">
    <property type="protein sequence ID" value="KAG0422627.1"/>
    <property type="molecule type" value="Genomic_DNA"/>
</dbReference>
<organism evidence="1 2">
    <name type="scientific">Ixodes persulcatus</name>
    <name type="common">Taiga tick</name>
    <dbReference type="NCBI Taxonomy" id="34615"/>
    <lineage>
        <taxon>Eukaryota</taxon>
        <taxon>Metazoa</taxon>
        <taxon>Ecdysozoa</taxon>
        <taxon>Arthropoda</taxon>
        <taxon>Chelicerata</taxon>
        <taxon>Arachnida</taxon>
        <taxon>Acari</taxon>
        <taxon>Parasitiformes</taxon>
        <taxon>Ixodida</taxon>
        <taxon>Ixodoidea</taxon>
        <taxon>Ixodidae</taxon>
        <taxon>Ixodinae</taxon>
        <taxon>Ixodes</taxon>
    </lineage>
</organism>
<name>A0AC60PPF5_IXOPE</name>